<keyword evidence="4" id="KW-1185">Reference proteome</keyword>
<gene>
    <name evidence="3" type="ORF">HPB52_017710</name>
</gene>
<organism evidence="3 4">
    <name type="scientific">Rhipicephalus sanguineus</name>
    <name type="common">Brown dog tick</name>
    <name type="synonym">Ixodes sanguineus</name>
    <dbReference type="NCBI Taxonomy" id="34632"/>
    <lineage>
        <taxon>Eukaryota</taxon>
        <taxon>Metazoa</taxon>
        <taxon>Ecdysozoa</taxon>
        <taxon>Arthropoda</taxon>
        <taxon>Chelicerata</taxon>
        <taxon>Arachnida</taxon>
        <taxon>Acari</taxon>
        <taxon>Parasitiformes</taxon>
        <taxon>Ixodida</taxon>
        <taxon>Ixodoidea</taxon>
        <taxon>Ixodidae</taxon>
        <taxon>Rhipicephalinae</taxon>
        <taxon>Rhipicephalus</taxon>
        <taxon>Rhipicephalus</taxon>
    </lineage>
</organism>
<dbReference type="AlphaFoldDB" id="A0A9D4Q1K6"/>
<evidence type="ECO:0008006" key="5">
    <source>
        <dbReference type="Google" id="ProtNLM"/>
    </source>
</evidence>
<dbReference type="EMBL" id="JABSTV010001249">
    <property type="protein sequence ID" value="KAH7962733.1"/>
    <property type="molecule type" value="Genomic_DNA"/>
</dbReference>
<comment type="caution">
    <text evidence="3">The sequence shown here is derived from an EMBL/GenBank/DDBJ whole genome shotgun (WGS) entry which is preliminary data.</text>
</comment>
<reference evidence="3" key="1">
    <citation type="journal article" date="2020" name="Cell">
        <title>Large-Scale Comparative Analyses of Tick Genomes Elucidate Their Genetic Diversity and Vector Capacities.</title>
        <authorList>
            <consortium name="Tick Genome and Microbiome Consortium (TIGMIC)"/>
            <person name="Jia N."/>
            <person name="Wang J."/>
            <person name="Shi W."/>
            <person name="Du L."/>
            <person name="Sun Y."/>
            <person name="Zhan W."/>
            <person name="Jiang J.F."/>
            <person name="Wang Q."/>
            <person name="Zhang B."/>
            <person name="Ji P."/>
            <person name="Bell-Sakyi L."/>
            <person name="Cui X.M."/>
            <person name="Yuan T.T."/>
            <person name="Jiang B.G."/>
            <person name="Yang W.F."/>
            <person name="Lam T.T."/>
            <person name="Chang Q.C."/>
            <person name="Ding S.J."/>
            <person name="Wang X.J."/>
            <person name="Zhu J.G."/>
            <person name="Ruan X.D."/>
            <person name="Zhao L."/>
            <person name="Wei J.T."/>
            <person name="Ye R.Z."/>
            <person name="Que T.C."/>
            <person name="Du C.H."/>
            <person name="Zhou Y.H."/>
            <person name="Cheng J.X."/>
            <person name="Dai P.F."/>
            <person name="Guo W.B."/>
            <person name="Han X.H."/>
            <person name="Huang E.J."/>
            <person name="Li L.F."/>
            <person name="Wei W."/>
            <person name="Gao Y.C."/>
            <person name="Liu J.Z."/>
            <person name="Shao H.Z."/>
            <person name="Wang X."/>
            <person name="Wang C.C."/>
            <person name="Yang T.C."/>
            <person name="Huo Q.B."/>
            <person name="Li W."/>
            <person name="Chen H.Y."/>
            <person name="Chen S.E."/>
            <person name="Zhou L.G."/>
            <person name="Ni X.B."/>
            <person name="Tian J.H."/>
            <person name="Sheng Y."/>
            <person name="Liu T."/>
            <person name="Pan Y.S."/>
            <person name="Xia L.Y."/>
            <person name="Li J."/>
            <person name="Zhao F."/>
            <person name="Cao W.C."/>
        </authorList>
    </citation>
    <scope>NUCLEOTIDE SEQUENCE</scope>
    <source>
        <strain evidence="3">Rsan-2018</strain>
    </source>
</reference>
<evidence type="ECO:0000313" key="3">
    <source>
        <dbReference type="EMBL" id="KAH7962733.1"/>
    </source>
</evidence>
<feature type="chain" id="PRO_5038890120" description="Secreted protein" evidence="2">
    <location>
        <begin position="20"/>
        <end position="92"/>
    </location>
</feature>
<proteinExistence type="predicted"/>
<feature type="compositionally biased region" description="Polar residues" evidence="1">
    <location>
        <begin position="29"/>
        <end position="40"/>
    </location>
</feature>
<reference evidence="3" key="2">
    <citation type="submission" date="2021-09" db="EMBL/GenBank/DDBJ databases">
        <authorList>
            <person name="Jia N."/>
            <person name="Wang J."/>
            <person name="Shi W."/>
            <person name="Du L."/>
            <person name="Sun Y."/>
            <person name="Zhan W."/>
            <person name="Jiang J."/>
            <person name="Wang Q."/>
            <person name="Zhang B."/>
            <person name="Ji P."/>
            <person name="Sakyi L.B."/>
            <person name="Cui X."/>
            <person name="Yuan T."/>
            <person name="Jiang B."/>
            <person name="Yang W."/>
            <person name="Lam T.T.-Y."/>
            <person name="Chang Q."/>
            <person name="Ding S."/>
            <person name="Wang X."/>
            <person name="Zhu J."/>
            <person name="Ruan X."/>
            <person name="Zhao L."/>
            <person name="Wei J."/>
            <person name="Que T."/>
            <person name="Du C."/>
            <person name="Cheng J."/>
            <person name="Dai P."/>
            <person name="Han X."/>
            <person name="Huang E."/>
            <person name="Gao Y."/>
            <person name="Liu J."/>
            <person name="Shao H."/>
            <person name="Ye R."/>
            <person name="Li L."/>
            <person name="Wei W."/>
            <person name="Wang X."/>
            <person name="Wang C."/>
            <person name="Huo Q."/>
            <person name="Li W."/>
            <person name="Guo W."/>
            <person name="Chen H."/>
            <person name="Chen S."/>
            <person name="Zhou L."/>
            <person name="Zhou L."/>
            <person name="Ni X."/>
            <person name="Tian J."/>
            <person name="Zhou Y."/>
            <person name="Sheng Y."/>
            <person name="Liu T."/>
            <person name="Pan Y."/>
            <person name="Xia L."/>
            <person name="Li J."/>
            <person name="Zhao F."/>
            <person name="Cao W."/>
        </authorList>
    </citation>
    <scope>NUCLEOTIDE SEQUENCE</scope>
    <source>
        <strain evidence="3">Rsan-2018</strain>
        <tissue evidence="3">Larvae</tissue>
    </source>
</reference>
<sequence length="92" mass="10155">MHCSIVVLGFFEIVGYCRGKEGGDDESSRNQQPAPTSIKQLQPVARVSQQQSSTGHHVAGGKRYEALRKTRYDLWYPAALLAAFVESDMLAV</sequence>
<accession>A0A9D4Q1K6</accession>
<evidence type="ECO:0000313" key="4">
    <source>
        <dbReference type="Proteomes" id="UP000821837"/>
    </source>
</evidence>
<name>A0A9D4Q1K6_RHISA</name>
<keyword evidence="2" id="KW-0732">Signal</keyword>
<protein>
    <recommendedName>
        <fullName evidence="5">Secreted protein</fullName>
    </recommendedName>
</protein>
<evidence type="ECO:0000256" key="2">
    <source>
        <dbReference type="SAM" id="SignalP"/>
    </source>
</evidence>
<dbReference type="Proteomes" id="UP000821837">
    <property type="component" value="Chromosome 3"/>
</dbReference>
<feature type="signal peptide" evidence="2">
    <location>
        <begin position="1"/>
        <end position="19"/>
    </location>
</feature>
<evidence type="ECO:0000256" key="1">
    <source>
        <dbReference type="SAM" id="MobiDB-lite"/>
    </source>
</evidence>
<feature type="region of interest" description="Disordered" evidence="1">
    <location>
        <begin position="21"/>
        <end position="61"/>
    </location>
</feature>